<dbReference type="InterPro" id="IPR043128">
    <property type="entry name" value="Rev_trsase/Diguanyl_cyclase"/>
</dbReference>
<dbReference type="InterPro" id="IPR000160">
    <property type="entry name" value="GGDEF_dom"/>
</dbReference>
<feature type="domain" description="GGDEF" evidence="2">
    <location>
        <begin position="239"/>
        <end position="369"/>
    </location>
</feature>
<evidence type="ECO:0000259" key="1">
    <source>
        <dbReference type="PROSITE" id="PS50113"/>
    </source>
</evidence>
<dbReference type="Gene3D" id="3.30.450.20">
    <property type="entry name" value="PAS domain"/>
    <property type="match status" value="1"/>
</dbReference>
<dbReference type="SUPFAM" id="SSF55785">
    <property type="entry name" value="PYP-like sensor domain (PAS domain)"/>
    <property type="match status" value="1"/>
</dbReference>
<protein>
    <submittedName>
        <fullName evidence="3">Uncharacterized protein</fullName>
    </submittedName>
</protein>
<dbReference type="EMBL" id="VSSQ01032589">
    <property type="protein sequence ID" value="MPM83899.1"/>
    <property type="molecule type" value="Genomic_DNA"/>
</dbReference>
<dbReference type="InterPro" id="IPR029787">
    <property type="entry name" value="Nucleotide_cyclase"/>
</dbReference>
<dbReference type="PANTHER" id="PTHR46663">
    <property type="entry name" value="DIGUANYLATE CYCLASE DGCT-RELATED"/>
    <property type="match status" value="1"/>
</dbReference>
<dbReference type="CDD" id="cd01949">
    <property type="entry name" value="GGDEF"/>
    <property type="match status" value="1"/>
</dbReference>
<evidence type="ECO:0000259" key="2">
    <source>
        <dbReference type="PROSITE" id="PS50887"/>
    </source>
</evidence>
<accession>A0A645D3X1</accession>
<dbReference type="InterPro" id="IPR000700">
    <property type="entry name" value="PAS-assoc_C"/>
</dbReference>
<dbReference type="InterPro" id="IPR000014">
    <property type="entry name" value="PAS"/>
</dbReference>
<dbReference type="Gene3D" id="3.30.70.270">
    <property type="match status" value="1"/>
</dbReference>
<dbReference type="CDD" id="cd00130">
    <property type="entry name" value="PAS"/>
    <property type="match status" value="1"/>
</dbReference>
<dbReference type="PROSITE" id="PS50887">
    <property type="entry name" value="GGDEF"/>
    <property type="match status" value="1"/>
</dbReference>
<evidence type="ECO:0000313" key="3">
    <source>
        <dbReference type="EMBL" id="MPM83899.1"/>
    </source>
</evidence>
<reference evidence="3" key="1">
    <citation type="submission" date="2019-08" db="EMBL/GenBank/DDBJ databases">
        <authorList>
            <person name="Kucharzyk K."/>
            <person name="Murdoch R.W."/>
            <person name="Higgins S."/>
            <person name="Loffler F."/>
        </authorList>
    </citation>
    <scope>NUCLEOTIDE SEQUENCE</scope>
</reference>
<dbReference type="SMART" id="SM00267">
    <property type="entry name" value="GGDEF"/>
    <property type="match status" value="1"/>
</dbReference>
<dbReference type="InterPro" id="IPR052163">
    <property type="entry name" value="DGC-Regulatory_Protein"/>
</dbReference>
<name>A0A645D3X1_9ZZZZ</name>
<comment type="caution">
    <text evidence="3">The sequence shown here is derived from an EMBL/GenBank/DDBJ whole genome shotgun (WGS) entry which is preliminary data.</text>
</comment>
<dbReference type="NCBIfam" id="TIGR00254">
    <property type="entry name" value="GGDEF"/>
    <property type="match status" value="1"/>
</dbReference>
<dbReference type="AlphaFoldDB" id="A0A645D3X1"/>
<organism evidence="3">
    <name type="scientific">bioreactor metagenome</name>
    <dbReference type="NCBI Taxonomy" id="1076179"/>
    <lineage>
        <taxon>unclassified sequences</taxon>
        <taxon>metagenomes</taxon>
        <taxon>ecological metagenomes</taxon>
    </lineage>
</organism>
<feature type="domain" description="PAC" evidence="1">
    <location>
        <begin position="157"/>
        <end position="209"/>
    </location>
</feature>
<proteinExistence type="predicted"/>
<dbReference type="PANTHER" id="PTHR46663:SF2">
    <property type="entry name" value="GGDEF DOMAIN-CONTAINING PROTEIN"/>
    <property type="match status" value="1"/>
</dbReference>
<dbReference type="SUPFAM" id="SSF55073">
    <property type="entry name" value="Nucleotide cyclase"/>
    <property type="match status" value="1"/>
</dbReference>
<gene>
    <name evidence="3" type="ORF">SDC9_130969</name>
</gene>
<dbReference type="PROSITE" id="PS50113">
    <property type="entry name" value="PAC"/>
    <property type="match status" value="1"/>
</dbReference>
<dbReference type="Pfam" id="PF00990">
    <property type="entry name" value="GGDEF"/>
    <property type="match status" value="1"/>
</dbReference>
<sequence>MDAYRDLCAMIQSGAVKTGSAILQFKMGMDATSYEWYRVVYSLIYREDQTPAQAVFSMQNVSEQHEREVAYKRWEQTYAAMSLDKTAYMEFDLTQNRLELQKGGLIERFPSQEEQTLESAMQYFMEQWVHPEDREKLCDCIARDRLLAAYFRGVTPEKVDYRHLRSNGTYEWVRFSVQMLPDPYSSNIRVSLLLRDIDARKREELHLQNQLRSDPLTGALNRSAFIAQADSIFAEGTSGKHALIILDVDHFKQVNDCFGHGYGDRVLIRVAETLRAALRADDLVGRLGGDEFLVLLRNVAKKEILETKLNNLRELLFQRVSEDKIVSCSLGAAVFPGDGTTFDELYRKTDIALYASKNAGRNCVRIYQEEMSPPIKLFEAEHLP</sequence>
<dbReference type="InterPro" id="IPR035965">
    <property type="entry name" value="PAS-like_dom_sf"/>
</dbReference>